<organism evidence="9 10">
    <name type="scientific">Paxillus rubicundulus Ve08.2h10</name>
    <dbReference type="NCBI Taxonomy" id="930991"/>
    <lineage>
        <taxon>Eukaryota</taxon>
        <taxon>Fungi</taxon>
        <taxon>Dikarya</taxon>
        <taxon>Basidiomycota</taxon>
        <taxon>Agaricomycotina</taxon>
        <taxon>Agaricomycetes</taxon>
        <taxon>Agaricomycetidae</taxon>
        <taxon>Boletales</taxon>
        <taxon>Paxilineae</taxon>
        <taxon>Paxillaceae</taxon>
        <taxon>Paxillus</taxon>
    </lineage>
</organism>
<dbReference type="GO" id="GO:0016020">
    <property type="term" value="C:membrane"/>
    <property type="evidence" value="ECO:0007669"/>
    <property type="project" value="UniProtKB-SubCell"/>
</dbReference>
<dbReference type="Proteomes" id="UP000054538">
    <property type="component" value="Unassembled WGS sequence"/>
</dbReference>
<dbReference type="OrthoDB" id="434647at2759"/>
<name>A0A0D0E1B7_9AGAM</name>
<evidence type="ECO:0000313" key="10">
    <source>
        <dbReference type="Proteomes" id="UP000054538"/>
    </source>
</evidence>
<evidence type="ECO:0000256" key="8">
    <source>
        <dbReference type="SAM" id="SignalP"/>
    </source>
</evidence>
<sequence length="223" mass="24519">MLMSLVSHLLCSWFAFLLPCYSTYKALSHAPSPDELETLSMYWAVIGAFIAVEQSVGPFISWLPFYWEVRTLFLLYISLPQTQGSTYIYKGYFEPFCSKNEADLDAGIAAAQSNIIAFCRARISSLIDILWSLLNKVPITEQSFAVGEGERSGAPGVGVSLDQLKNVWSAYRPTVLAAFAPVAAQKEKEAGYVSGARVSSNDTQESKFTKLPLEEVSAESEAT</sequence>
<proteinExistence type="inferred from homology"/>
<evidence type="ECO:0000313" key="9">
    <source>
        <dbReference type="EMBL" id="KIK94024.1"/>
    </source>
</evidence>
<reference evidence="10" key="2">
    <citation type="submission" date="2015-01" db="EMBL/GenBank/DDBJ databases">
        <title>Evolutionary Origins and Diversification of the Mycorrhizal Mutualists.</title>
        <authorList>
            <consortium name="DOE Joint Genome Institute"/>
            <consortium name="Mycorrhizal Genomics Consortium"/>
            <person name="Kohler A."/>
            <person name="Kuo A."/>
            <person name="Nagy L.G."/>
            <person name="Floudas D."/>
            <person name="Copeland A."/>
            <person name="Barry K.W."/>
            <person name="Cichocki N."/>
            <person name="Veneault-Fourrey C."/>
            <person name="LaButti K."/>
            <person name="Lindquist E.A."/>
            <person name="Lipzen A."/>
            <person name="Lundell T."/>
            <person name="Morin E."/>
            <person name="Murat C."/>
            <person name="Riley R."/>
            <person name="Ohm R."/>
            <person name="Sun H."/>
            <person name="Tunlid A."/>
            <person name="Henrissat B."/>
            <person name="Grigoriev I.V."/>
            <person name="Hibbett D.S."/>
            <person name="Martin F."/>
        </authorList>
    </citation>
    <scope>NUCLEOTIDE SEQUENCE [LARGE SCALE GENOMIC DNA]</scope>
    <source>
        <strain evidence="10">Ve08.2h10</strain>
    </source>
</reference>
<evidence type="ECO:0000256" key="6">
    <source>
        <dbReference type="RuleBase" id="RU362006"/>
    </source>
</evidence>
<protein>
    <recommendedName>
        <fullName evidence="6">Protein YOP1</fullName>
    </recommendedName>
</protein>
<dbReference type="InterPro" id="IPR004345">
    <property type="entry name" value="TB2_DP1_HVA22"/>
</dbReference>
<feature type="region of interest" description="Disordered" evidence="7">
    <location>
        <begin position="193"/>
        <end position="223"/>
    </location>
</feature>
<dbReference type="EMBL" id="KN825135">
    <property type="protein sequence ID" value="KIK94024.1"/>
    <property type="molecule type" value="Genomic_DNA"/>
</dbReference>
<dbReference type="FunCoup" id="A0A0D0E1B7">
    <property type="interactions" value="4"/>
</dbReference>
<comment type="subcellular location">
    <subcellularLocation>
        <location evidence="1 6">Membrane</location>
        <topology evidence="1 6">Multi-pass membrane protein</topology>
    </subcellularLocation>
</comment>
<dbReference type="HOGENOM" id="CLU_061852_1_0_1"/>
<reference evidence="9 10" key="1">
    <citation type="submission" date="2014-04" db="EMBL/GenBank/DDBJ databases">
        <authorList>
            <consortium name="DOE Joint Genome Institute"/>
            <person name="Kuo A."/>
            <person name="Kohler A."/>
            <person name="Jargeat P."/>
            <person name="Nagy L.G."/>
            <person name="Floudas D."/>
            <person name="Copeland A."/>
            <person name="Barry K.W."/>
            <person name="Cichocki N."/>
            <person name="Veneault-Fourrey C."/>
            <person name="LaButti K."/>
            <person name="Lindquist E.A."/>
            <person name="Lipzen A."/>
            <person name="Lundell T."/>
            <person name="Morin E."/>
            <person name="Murat C."/>
            <person name="Sun H."/>
            <person name="Tunlid A."/>
            <person name="Henrissat B."/>
            <person name="Grigoriev I.V."/>
            <person name="Hibbett D.S."/>
            <person name="Martin F."/>
            <person name="Nordberg H.P."/>
            <person name="Cantor M.N."/>
            <person name="Hua S.X."/>
        </authorList>
    </citation>
    <scope>NUCLEOTIDE SEQUENCE [LARGE SCALE GENOMIC DNA]</scope>
    <source>
        <strain evidence="9 10">Ve08.2h10</strain>
    </source>
</reference>
<dbReference type="InParanoid" id="A0A0D0E1B7"/>
<gene>
    <name evidence="9" type="ORF">PAXRUDRAFT_828413</name>
</gene>
<evidence type="ECO:0000256" key="3">
    <source>
        <dbReference type="ARBA" id="ARBA00022692"/>
    </source>
</evidence>
<evidence type="ECO:0000256" key="5">
    <source>
        <dbReference type="ARBA" id="ARBA00023136"/>
    </source>
</evidence>
<keyword evidence="8" id="KW-0732">Signal</keyword>
<evidence type="ECO:0000256" key="7">
    <source>
        <dbReference type="SAM" id="MobiDB-lite"/>
    </source>
</evidence>
<evidence type="ECO:0000256" key="4">
    <source>
        <dbReference type="ARBA" id="ARBA00022989"/>
    </source>
</evidence>
<feature type="signal peptide" evidence="8">
    <location>
        <begin position="1"/>
        <end position="22"/>
    </location>
</feature>
<dbReference type="Pfam" id="PF03134">
    <property type="entry name" value="TB2_DP1_HVA22"/>
    <property type="match status" value="1"/>
</dbReference>
<keyword evidence="4" id="KW-1133">Transmembrane helix</keyword>
<evidence type="ECO:0000256" key="2">
    <source>
        <dbReference type="ARBA" id="ARBA00008573"/>
    </source>
</evidence>
<comment type="similarity">
    <text evidence="2 6">Belongs to the DP1 family.</text>
</comment>
<accession>A0A0D0E1B7</accession>
<feature type="chain" id="PRO_5002209277" description="Protein YOP1" evidence="8">
    <location>
        <begin position="23"/>
        <end position="223"/>
    </location>
</feature>
<dbReference type="AlphaFoldDB" id="A0A0D0E1B7"/>
<keyword evidence="3" id="KW-0812">Transmembrane</keyword>
<keyword evidence="5" id="KW-0472">Membrane</keyword>
<keyword evidence="10" id="KW-1185">Reference proteome</keyword>
<evidence type="ECO:0000256" key="1">
    <source>
        <dbReference type="ARBA" id="ARBA00004141"/>
    </source>
</evidence>
<dbReference type="PANTHER" id="PTHR12300:SF161">
    <property type="entry name" value="RECEPTOR EXPRESSION-ENHANCING PROTEIN"/>
    <property type="match status" value="1"/>
</dbReference>
<dbReference type="PANTHER" id="PTHR12300">
    <property type="entry name" value="HVA22-LIKE PROTEINS"/>
    <property type="match status" value="1"/>
</dbReference>